<feature type="transmembrane region" description="Helical" evidence="1">
    <location>
        <begin position="79"/>
        <end position="100"/>
    </location>
</feature>
<feature type="transmembrane region" description="Helical" evidence="1">
    <location>
        <begin position="281"/>
        <end position="298"/>
    </location>
</feature>
<feature type="transmembrane region" description="Helical" evidence="1">
    <location>
        <begin position="310"/>
        <end position="328"/>
    </location>
</feature>
<name>A0ABR7V6U0_9FLAO</name>
<reference evidence="2 3" key="1">
    <citation type="submission" date="2020-05" db="EMBL/GenBank/DDBJ databases">
        <title>The draft genome sequence of Maribacter arenosus CAU 1321.</title>
        <authorList>
            <person name="Mu L."/>
        </authorList>
    </citation>
    <scope>NUCLEOTIDE SEQUENCE [LARGE SCALE GENOMIC DNA]</scope>
    <source>
        <strain evidence="2 3">CAU 1321</strain>
    </source>
</reference>
<feature type="transmembrane region" description="Helical" evidence="1">
    <location>
        <begin position="112"/>
        <end position="133"/>
    </location>
</feature>
<organism evidence="2 3">
    <name type="scientific">Maribacter arenosus</name>
    <dbReference type="NCBI Taxonomy" id="1854708"/>
    <lineage>
        <taxon>Bacteria</taxon>
        <taxon>Pseudomonadati</taxon>
        <taxon>Bacteroidota</taxon>
        <taxon>Flavobacteriia</taxon>
        <taxon>Flavobacteriales</taxon>
        <taxon>Flavobacteriaceae</taxon>
        <taxon>Maribacter</taxon>
    </lineage>
</organism>
<keyword evidence="3" id="KW-1185">Reference proteome</keyword>
<proteinExistence type="predicted"/>
<dbReference type="Proteomes" id="UP000598350">
    <property type="component" value="Unassembled WGS sequence"/>
</dbReference>
<keyword evidence="1" id="KW-0812">Transmembrane</keyword>
<feature type="transmembrane region" description="Helical" evidence="1">
    <location>
        <begin position="9"/>
        <end position="30"/>
    </location>
</feature>
<keyword evidence="1" id="KW-1133">Transmembrane helix</keyword>
<evidence type="ECO:0000313" key="2">
    <source>
        <dbReference type="EMBL" id="MBD0849415.1"/>
    </source>
</evidence>
<gene>
    <name evidence="2" type="ORF">HPE63_01940</name>
</gene>
<keyword evidence="1" id="KW-0472">Membrane</keyword>
<evidence type="ECO:0000313" key="3">
    <source>
        <dbReference type="Proteomes" id="UP000598350"/>
    </source>
</evidence>
<sequence>MGSFWKRKFIWDIAMAVLVIFLPFLIYLHLFFDDNTNSFVILGYEFHHDFQSNIVYTWLLLNKLIPISLLMLWFLNNYFWWRFFIFVPLALWIDTFVGLSLELRNVIVENRFLYSVLGMLVIFPLLIFIQGYLEKYNLSNRLNASFRNWSTSEYKNLFRQFSNKTSSFIDYNKVIPIEEKLRSFYFINLTIKGKFERYFITKKKGIQVRKFDFLIIFVLVLIPFIYYSAWFFPENTKKFELFWFTIDSYGFHDVSLFIWFVGSKICILIPTIIWFITSHNWWRFAILSPIILTVYQLWEAVQSTRIDEIWFSQALPLIIIIIAFLLLISKTINYQSKILDIYNTIEGEIEQLLQKVGKDSETKRNKQVLEYLKKKDNKEEKGKEKIAALFKIREELLTQLKTKN</sequence>
<dbReference type="RefSeq" id="WP_188312540.1">
    <property type="nucleotide sequence ID" value="NZ_JABTCG010000001.1"/>
</dbReference>
<evidence type="ECO:0000256" key="1">
    <source>
        <dbReference type="SAM" id="Phobius"/>
    </source>
</evidence>
<protein>
    <submittedName>
        <fullName evidence="2">Uncharacterized protein</fullName>
    </submittedName>
</protein>
<accession>A0ABR7V6U0</accession>
<feature type="transmembrane region" description="Helical" evidence="1">
    <location>
        <begin position="256"/>
        <end position="276"/>
    </location>
</feature>
<feature type="transmembrane region" description="Helical" evidence="1">
    <location>
        <begin position="211"/>
        <end position="232"/>
    </location>
</feature>
<comment type="caution">
    <text evidence="2">The sequence shown here is derived from an EMBL/GenBank/DDBJ whole genome shotgun (WGS) entry which is preliminary data.</text>
</comment>
<dbReference type="EMBL" id="JABTCG010000001">
    <property type="protein sequence ID" value="MBD0849415.1"/>
    <property type="molecule type" value="Genomic_DNA"/>
</dbReference>
<feature type="transmembrane region" description="Helical" evidence="1">
    <location>
        <begin position="50"/>
        <end position="72"/>
    </location>
</feature>